<protein>
    <submittedName>
        <fullName evidence="1">XRE family transcriptional regulator</fullName>
    </submittedName>
</protein>
<dbReference type="Proteomes" id="UP000521868">
    <property type="component" value="Unassembled WGS sequence"/>
</dbReference>
<evidence type="ECO:0000313" key="1">
    <source>
        <dbReference type="EMBL" id="NKE66872.1"/>
    </source>
</evidence>
<reference evidence="1 2" key="1">
    <citation type="journal article" date="2020" name="Nature">
        <title>Bacterial chemolithoautotrophy via manganese oxidation.</title>
        <authorList>
            <person name="Yu H."/>
            <person name="Leadbetter J.R."/>
        </authorList>
    </citation>
    <scope>NUCLEOTIDE SEQUENCE [LARGE SCALE GENOMIC DNA]</scope>
    <source>
        <strain evidence="1 2">RBP-1</strain>
    </source>
</reference>
<comment type="caution">
    <text evidence="1">The sequence shown here is derived from an EMBL/GenBank/DDBJ whole genome shotgun (WGS) entry which is preliminary data.</text>
</comment>
<dbReference type="AlphaFoldDB" id="A0A7X6DGR6"/>
<accession>A0A7X6DGR6</accession>
<evidence type="ECO:0000313" key="2">
    <source>
        <dbReference type="Proteomes" id="UP000521868"/>
    </source>
</evidence>
<name>A0A7X6DGR6_9BURK</name>
<sequence length="83" mass="9371">MTYEDFVGELSAANISGREFARLLRLNLNTISGYKRRGDVPSNLAVIAVLMRLLAEHNIRFRERLEGLDIEPNARRGKSIADV</sequence>
<dbReference type="RefSeq" id="WP_168107989.1">
    <property type="nucleotide sequence ID" value="NZ_VTOX01000004.1"/>
</dbReference>
<organism evidence="1 2">
    <name type="scientific">Ramlibacter lithotrophicus</name>
    <dbReference type="NCBI Taxonomy" id="2606681"/>
    <lineage>
        <taxon>Bacteria</taxon>
        <taxon>Pseudomonadati</taxon>
        <taxon>Pseudomonadota</taxon>
        <taxon>Betaproteobacteria</taxon>
        <taxon>Burkholderiales</taxon>
        <taxon>Comamonadaceae</taxon>
        <taxon>Ramlibacter</taxon>
    </lineage>
</organism>
<gene>
    <name evidence="1" type="ORF">RAMLITH_13665</name>
</gene>
<proteinExistence type="predicted"/>
<dbReference type="EMBL" id="VTOX01000004">
    <property type="protein sequence ID" value="NKE66872.1"/>
    <property type="molecule type" value="Genomic_DNA"/>
</dbReference>
<keyword evidence="2" id="KW-1185">Reference proteome</keyword>